<proteinExistence type="predicted"/>
<evidence type="ECO:0000313" key="2">
    <source>
        <dbReference type="EMBL" id="MBB3186809.1"/>
    </source>
</evidence>
<comment type="caution">
    <text evidence="2">The sequence shown here is derived from an EMBL/GenBank/DDBJ whole genome shotgun (WGS) entry which is preliminary data.</text>
</comment>
<dbReference type="Pfam" id="PF00196">
    <property type="entry name" value="GerE"/>
    <property type="match status" value="1"/>
</dbReference>
<name>A0A7W5DPQ4_9PORP</name>
<dbReference type="Gene3D" id="1.10.10.10">
    <property type="entry name" value="Winged helix-like DNA-binding domain superfamily/Winged helix DNA-binding domain"/>
    <property type="match status" value="1"/>
</dbReference>
<organism evidence="2 3">
    <name type="scientific">Microbacter margulisiae</name>
    <dbReference type="NCBI Taxonomy" id="1350067"/>
    <lineage>
        <taxon>Bacteria</taxon>
        <taxon>Pseudomonadati</taxon>
        <taxon>Bacteroidota</taxon>
        <taxon>Bacteroidia</taxon>
        <taxon>Bacteroidales</taxon>
        <taxon>Porphyromonadaceae</taxon>
        <taxon>Microbacter</taxon>
    </lineage>
</organism>
<dbReference type="RefSeq" id="WP_183412649.1">
    <property type="nucleotide sequence ID" value="NZ_JACHYB010000001.1"/>
</dbReference>
<dbReference type="GO" id="GO:0003677">
    <property type="term" value="F:DNA binding"/>
    <property type="evidence" value="ECO:0007669"/>
    <property type="project" value="UniProtKB-KW"/>
</dbReference>
<dbReference type="SUPFAM" id="SSF46894">
    <property type="entry name" value="C-terminal effector domain of the bipartite response regulators"/>
    <property type="match status" value="1"/>
</dbReference>
<dbReference type="SUPFAM" id="SSF55785">
    <property type="entry name" value="PYP-like sensor domain (PAS domain)"/>
    <property type="match status" value="1"/>
</dbReference>
<dbReference type="InterPro" id="IPR035965">
    <property type="entry name" value="PAS-like_dom_sf"/>
</dbReference>
<dbReference type="EMBL" id="JACHYB010000001">
    <property type="protein sequence ID" value="MBB3186809.1"/>
    <property type="molecule type" value="Genomic_DNA"/>
</dbReference>
<dbReference type="Gene3D" id="3.30.450.20">
    <property type="entry name" value="PAS domain"/>
    <property type="match status" value="1"/>
</dbReference>
<dbReference type="SMART" id="SM00421">
    <property type="entry name" value="HTH_LUXR"/>
    <property type="match status" value="1"/>
</dbReference>
<protein>
    <submittedName>
        <fullName evidence="2">DNA-binding CsgD family transcriptional regulator</fullName>
    </submittedName>
</protein>
<reference evidence="2 3" key="1">
    <citation type="submission" date="2020-08" db="EMBL/GenBank/DDBJ databases">
        <title>Genomic Encyclopedia of Type Strains, Phase IV (KMG-IV): sequencing the most valuable type-strain genomes for metagenomic binning, comparative biology and taxonomic classification.</title>
        <authorList>
            <person name="Goeker M."/>
        </authorList>
    </citation>
    <scope>NUCLEOTIDE SEQUENCE [LARGE SCALE GENOMIC DNA]</scope>
    <source>
        <strain evidence="2 3">DSM 27471</strain>
    </source>
</reference>
<dbReference type="AlphaFoldDB" id="A0A7W5DPQ4"/>
<evidence type="ECO:0000259" key="1">
    <source>
        <dbReference type="PROSITE" id="PS50043"/>
    </source>
</evidence>
<feature type="domain" description="HTH luxR-type" evidence="1">
    <location>
        <begin position="187"/>
        <end position="252"/>
    </location>
</feature>
<keyword evidence="2" id="KW-0238">DNA-binding</keyword>
<dbReference type="InterPro" id="IPR036388">
    <property type="entry name" value="WH-like_DNA-bd_sf"/>
</dbReference>
<dbReference type="Proteomes" id="UP000544222">
    <property type="component" value="Unassembled WGS sequence"/>
</dbReference>
<dbReference type="InterPro" id="IPR016032">
    <property type="entry name" value="Sig_transdc_resp-reg_C-effctor"/>
</dbReference>
<keyword evidence="3" id="KW-1185">Reference proteome</keyword>
<sequence length="256" mass="29621">MSALQILHHSIFSSHLCHVSPADYKTILIQYAQFLKGTRLSMLMIAIFDLHKGNYLYLDHRIQKLLGEPNRNSNDFKPHDTLYDHVHPDDLQDLHKADICCYQQFHSLPARERDHYGMGCHFRIRTASGSYLRMIRKVRPLEYDTYRNVWLLSVTFDLMSEAASGSIPAAWIFNIKTHEAEPLTGMGNGLWEPITPGCLKLLQLIRQGFSSHEITEHLHISKKTLYNQRSRILQGCGAKNMTQAIRYHEIMGTFQQ</sequence>
<dbReference type="PROSITE" id="PS50043">
    <property type="entry name" value="HTH_LUXR_2"/>
    <property type="match status" value="1"/>
</dbReference>
<evidence type="ECO:0000313" key="3">
    <source>
        <dbReference type="Proteomes" id="UP000544222"/>
    </source>
</evidence>
<gene>
    <name evidence="2" type="ORF">FHX64_000972</name>
</gene>
<accession>A0A7W5DPQ4</accession>
<dbReference type="GO" id="GO:0006355">
    <property type="term" value="P:regulation of DNA-templated transcription"/>
    <property type="evidence" value="ECO:0007669"/>
    <property type="project" value="InterPro"/>
</dbReference>
<dbReference type="InterPro" id="IPR000792">
    <property type="entry name" value="Tscrpt_reg_LuxR_C"/>
</dbReference>